<keyword evidence="1" id="KW-1133">Transmembrane helix</keyword>
<organism evidence="2 4">
    <name type="scientific">Amycolatopsis regifaucium</name>
    <dbReference type="NCBI Taxonomy" id="546365"/>
    <lineage>
        <taxon>Bacteria</taxon>
        <taxon>Bacillati</taxon>
        <taxon>Actinomycetota</taxon>
        <taxon>Actinomycetes</taxon>
        <taxon>Pseudonocardiales</taxon>
        <taxon>Pseudonocardiaceae</taxon>
        <taxon>Amycolatopsis</taxon>
    </lineage>
</organism>
<dbReference type="AlphaFoldDB" id="A0A154MIW1"/>
<evidence type="ECO:0008006" key="6">
    <source>
        <dbReference type="Google" id="ProtNLM"/>
    </source>
</evidence>
<feature type="transmembrane region" description="Helical" evidence="1">
    <location>
        <begin position="124"/>
        <end position="152"/>
    </location>
</feature>
<keyword evidence="1" id="KW-0812">Transmembrane</keyword>
<dbReference type="Proteomes" id="UP000076321">
    <property type="component" value="Unassembled WGS sequence"/>
</dbReference>
<sequence>MNPRIAFIAAPLLTFSYGVIRIVDGLDGSRGPGPAWTIGHLAFLGAMAFFVAVFVQLRRMAGRNALATVTTVVAIAGAVALSGQFAVDVVAGFMADDHLGMSQIIAEIRKTPGLSLAVYDVGPYLFYLGQLGLVVQLAATRVISVWTPLLVLFDLITPFIDKDLIPLGALVLMISFAAIAKRIPNPTGTASTTVPALL</sequence>
<reference evidence="2 4" key="1">
    <citation type="submission" date="2015-12" db="EMBL/GenBank/DDBJ databases">
        <title>Amycolatopsis regifaucium genome sequencing and assembly.</title>
        <authorList>
            <person name="Mayilraj S."/>
        </authorList>
    </citation>
    <scope>NUCLEOTIDE SEQUENCE [LARGE SCALE GENOMIC DNA]</scope>
    <source>
        <strain evidence="2 4">GY080</strain>
    </source>
</reference>
<evidence type="ECO:0000256" key="1">
    <source>
        <dbReference type="SAM" id="Phobius"/>
    </source>
</evidence>
<evidence type="ECO:0000313" key="2">
    <source>
        <dbReference type="EMBL" id="KZB84321.1"/>
    </source>
</evidence>
<keyword evidence="1" id="KW-0472">Membrane</keyword>
<proteinExistence type="predicted"/>
<feature type="transmembrane region" description="Helical" evidence="1">
    <location>
        <begin position="164"/>
        <end position="183"/>
    </location>
</feature>
<accession>A0A154MIW1</accession>
<evidence type="ECO:0000313" key="4">
    <source>
        <dbReference type="Proteomes" id="UP000076321"/>
    </source>
</evidence>
<comment type="caution">
    <text evidence="2">The sequence shown here is derived from an EMBL/GenBank/DDBJ whole genome shotgun (WGS) entry which is preliminary data.</text>
</comment>
<evidence type="ECO:0000313" key="3">
    <source>
        <dbReference type="EMBL" id="OKA03288.1"/>
    </source>
</evidence>
<keyword evidence="5" id="KW-1185">Reference proteome</keyword>
<dbReference type="OrthoDB" id="3539663at2"/>
<feature type="transmembrane region" description="Helical" evidence="1">
    <location>
        <begin position="66"/>
        <end position="87"/>
    </location>
</feature>
<reference evidence="3 5" key="2">
    <citation type="submission" date="2016-11" db="EMBL/GenBank/DDBJ databases">
        <title>Genome sequencing of Amycolatopsis regifaucium.</title>
        <authorList>
            <person name="Mayilraj S."/>
            <person name="Kaur N."/>
        </authorList>
    </citation>
    <scope>NUCLEOTIDE SEQUENCE [LARGE SCALE GENOMIC DNA]</scope>
    <source>
        <strain evidence="3 5">GY080</strain>
    </source>
</reference>
<name>A0A154MIW1_9PSEU</name>
<dbReference type="EMBL" id="LOBU02000036">
    <property type="protein sequence ID" value="OKA03288.1"/>
    <property type="molecule type" value="Genomic_DNA"/>
</dbReference>
<dbReference type="EMBL" id="LQCI01000015">
    <property type="protein sequence ID" value="KZB84321.1"/>
    <property type="molecule type" value="Genomic_DNA"/>
</dbReference>
<gene>
    <name evidence="3" type="ORF">ATP06_0236895</name>
    <name evidence="2" type="ORF">AVL48_33600</name>
</gene>
<feature type="transmembrane region" description="Helical" evidence="1">
    <location>
        <begin position="34"/>
        <end position="54"/>
    </location>
</feature>
<evidence type="ECO:0000313" key="5">
    <source>
        <dbReference type="Proteomes" id="UP000186883"/>
    </source>
</evidence>
<protein>
    <recommendedName>
        <fullName evidence="6">DUF4386 domain-containing protein</fullName>
    </recommendedName>
</protein>
<dbReference type="Proteomes" id="UP000186883">
    <property type="component" value="Unassembled WGS sequence"/>
</dbReference>